<feature type="transmembrane region" description="Helical" evidence="1">
    <location>
        <begin position="47"/>
        <end position="69"/>
    </location>
</feature>
<keyword evidence="1" id="KW-0472">Membrane</keyword>
<proteinExistence type="predicted"/>
<keyword evidence="3" id="KW-1185">Reference proteome</keyword>
<sequence>MSSSSVLLAFLPFYYQNTRKTSPEMSAVSPVSDTVPTSNHSSNGGPFFIVLAVIIILTAFSYFFGRIFIKRQDVAKPCKHSLPTEDKHTIILRNEKDGDIEFGCDKRFAASAKVAAIGEPITMLTMGRST</sequence>
<reference evidence="2 3" key="1">
    <citation type="journal article" date="2017" name="Nat. Commun.">
        <title>Genome assembly with in vitro proximity ligation data and whole-genome triplication in lettuce.</title>
        <authorList>
            <person name="Reyes-Chin-Wo S."/>
            <person name="Wang Z."/>
            <person name="Yang X."/>
            <person name="Kozik A."/>
            <person name="Arikit S."/>
            <person name="Song C."/>
            <person name="Xia L."/>
            <person name="Froenicke L."/>
            <person name="Lavelle D.O."/>
            <person name="Truco M.J."/>
            <person name="Xia R."/>
            <person name="Zhu S."/>
            <person name="Xu C."/>
            <person name="Xu H."/>
            <person name="Xu X."/>
            <person name="Cox K."/>
            <person name="Korf I."/>
            <person name="Meyers B.C."/>
            <person name="Michelmore R.W."/>
        </authorList>
    </citation>
    <scope>NUCLEOTIDE SEQUENCE [LARGE SCALE GENOMIC DNA]</scope>
    <source>
        <strain evidence="3">cv. Salinas</strain>
        <tissue evidence="2">Seedlings</tissue>
    </source>
</reference>
<dbReference type="Proteomes" id="UP000235145">
    <property type="component" value="Unassembled WGS sequence"/>
</dbReference>
<organism evidence="2 3">
    <name type="scientific">Lactuca sativa</name>
    <name type="common">Garden lettuce</name>
    <dbReference type="NCBI Taxonomy" id="4236"/>
    <lineage>
        <taxon>Eukaryota</taxon>
        <taxon>Viridiplantae</taxon>
        <taxon>Streptophyta</taxon>
        <taxon>Embryophyta</taxon>
        <taxon>Tracheophyta</taxon>
        <taxon>Spermatophyta</taxon>
        <taxon>Magnoliopsida</taxon>
        <taxon>eudicotyledons</taxon>
        <taxon>Gunneridae</taxon>
        <taxon>Pentapetalae</taxon>
        <taxon>asterids</taxon>
        <taxon>campanulids</taxon>
        <taxon>Asterales</taxon>
        <taxon>Asteraceae</taxon>
        <taxon>Cichorioideae</taxon>
        <taxon>Cichorieae</taxon>
        <taxon>Lactucinae</taxon>
        <taxon>Lactuca</taxon>
    </lineage>
</organism>
<dbReference type="AlphaFoldDB" id="A0A9R1VU91"/>
<dbReference type="PANTHER" id="PTHR33429:SF7">
    <property type="entry name" value="OS02G0708000 PROTEIN"/>
    <property type="match status" value="1"/>
</dbReference>
<accession>A0A9R1VU91</accession>
<evidence type="ECO:0000313" key="2">
    <source>
        <dbReference type="EMBL" id="KAJ0214027.1"/>
    </source>
</evidence>
<protein>
    <submittedName>
        <fullName evidence="2">Uncharacterized protein</fullName>
    </submittedName>
</protein>
<comment type="caution">
    <text evidence="2">The sequence shown here is derived from an EMBL/GenBank/DDBJ whole genome shotgun (WGS) entry which is preliminary data.</text>
</comment>
<gene>
    <name evidence="2" type="ORF">LSAT_V11C400159470</name>
</gene>
<evidence type="ECO:0000313" key="3">
    <source>
        <dbReference type="Proteomes" id="UP000235145"/>
    </source>
</evidence>
<keyword evidence="1" id="KW-1133">Transmembrane helix</keyword>
<name>A0A9R1VU91_LACSA</name>
<keyword evidence="1" id="KW-0812">Transmembrane</keyword>
<dbReference type="PANTHER" id="PTHR33429">
    <property type="entry name" value="OS02G0708000 PROTEIN-RELATED"/>
    <property type="match status" value="1"/>
</dbReference>
<dbReference type="EMBL" id="NBSK02000004">
    <property type="protein sequence ID" value="KAJ0214027.1"/>
    <property type="molecule type" value="Genomic_DNA"/>
</dbReference>
<evidence type="ECO:0000256" key="1">
    <source>
        <dbReference type="SAM" id="Phobius"/>
    </source>
</evidence>